<dbReference type="GO" id="GO:0008270">
    <property type="term" value="F:zinc ion binding"/>
    <property type="evidence" value="ECO:0007669"/>
    <property type="project" value="UniProtKB-KW"/>
</dbReference>
<feature type="region of interest" description="Disordered" evidence="4">
    <location>
        <begin position="185"/>
        <end position="231"/>
    </location>
</feature>
<dbReference type="Gene3D" id="3.30.40.100">
    <property type="match status" value="1"/>
</dbReference>
<evidence type="ECO:0000256" key="1">
    <source>
        <dbReference type="ARBA" id="ARBA00022723"/>
    </source>
</evidence>
<sequence>MQTPPLPARTPPLPMPSDYWVRCDSCEKWRKLGILNEAEQAAIEATQGWTCGLNHWDSSRSCCDVPEETWAPPKLVSRPQTSLRKSVATRPRKRKRGGKALWSSDSMVAVVLQRAHSLVVLRYDSSVHFSSVNPYKPGTTRWQRYERYKTTRTVQEAVSLGAKLLDLKEDCTHEYLTLLDVKPAQPPKAAGVSQTASSPSESRTSSPRPGCPATTSAAESAPGSAEDSAQTKALDLASRTLTTIDRNLWHIQDVQSELQQMFMLENKGRACPKAYRLSPDAMQSVGPLAHKLTQDWDSYLQQNHPGFSSFISTVGPYNGGEQLKQTRIVGPSQGRWEDFTDRYPWFSIIYQDVRQILSKHNCRFQCSATSSTSGNSTAPLPEIWDMHILRQGSDLGGAVFSDHQDRHAEVRYGKELTWTVTLVIHAKGPTTGLFMWNASDSLASDAPVGVVPYEGPGTGVIFPSMAWHRSITPAQSLGSFEAIKLSMFFVASTSRSSRYAARASAGVSGAAEFLLGHDNMNT</sequence>
<dbReference type="Pfam" id="PF07496">
    <property type="entry name" value="zf-CW"/>
    <property type="match status" value="1"/>
</dbReference>
<keyword evidence="1" id="KW-0479">Metal-binding</keyword>
<evidence type="ECO:0000256" key="3">
    <source>
        <dbReference type="ARBA" id="ARBA00022833"/>
    </source>
</evidence>
<accession>A0A7S2SC77</accession>
<dbReference type="InterPro" id="IPR011124">
    <property type="entry name" value="Znf_CW"/>
</dbReference>
<feature type="domain" description="CW-type" evidence="5">
    <location>
        <begin position="14"/>
        <end position="71"/>
    </location>
</feature>
<gene>
    <name evidence="6" type="ORF">RMAR1173_LOCUS13280</name>
</gene>
<feature type="compositionally biased region" description="Low complexity" evidence="4">
    <location>
        <begin position="193"/>
        <end position="208"/>
    </location>
</feature>
<evidence type="ECO:0000256" key="2">
    <source>
        <dbReference type="ARBA" id="ARBA00022771"/>
    </source>
</evidence>
<name>A0A7S2SC77_9STRA</name>
<evidence type="ECO:0000313" key="6">
    <source>
        <dbReference type="EMBL" id="CAD9695782.1"/>
    </source>
</evidence>
<dbReference type="PROSITE" id="PS51050">
    <property type="entry name" value="ZF_CW"/>
    <property type="match status" value="1"/>
</dbReference>
<proteinExistence type="predicted"/>
<keyword evidence="2" id="KW-0863">Zinc-finger</keyword>
<dbReference type="AlphaFoldDB" id="A0A7S2SC77"/>
<evidence type="ECO:0000259" key="5">
    <source>
        <dbReference type="PROSITE" id="PS51050"/>
    </source>
</evidence>
<evidence type="ECO:0000256" key="4">
    <source>
        <dbReference type="SAM" id="MobiDB-lite"/>
    </source>
</evidence>
<organism evidence="6">
    <name type="scientific">Rhizochromulina marina</name>
    <dbReference type="NCBI Taxonomy" id="1034831"/>
    <lineage>
        <taxon>Eukaryota</taxon>
        <taxon>Sar</taxon>
        <taxon>Stramenopiles</taxon>
        <taxon>Ochrophyta</taxon>
        <taxon>Dictyochophyceae</taxon>
        <taxon>Rhizochromulinales</taxon>
        <taxon>Rhizochromulina</taxon>
    </lineage>
</organism>
<protein>
    <recommendedName>
        <fullName evidence="5">CW-type domain-containing protein</fullName>
    </recommendedName>
</protein>
<reference evidence="6" key="1">
    <citation type="submission" date="2021-01" db="EMBL/GenBank/DDBJ databases">
        <authorList>
            <person name="Corre E."/>
            <person name="Pelletier E."/>
            <person name="Niang G."/>
            <person name="Scheremetjew M."/>
            <person name="Finn R."/>
            <person name="Kale V."/>
            <person name="Holt S."/>
            <person name="Cochrane G."/>
            <person name="Meng A."/>
            <person name="Brown T."/>
            <person name="Cohen L."/>
        </authorList>
    </citation>
    <scope>NUCLEOTIDE SEQUENCE</scope>
    <source>
        <strain evidence="6">CCMP1243</strain>
    </source>
</reference>
<keyword evidence="3" id="KW-0862">Zinc</keyword>
<dbReference type="EMBL" id="HBHJ01020040">
    <property type="protein sequence ID" value="CAD9695782.1"/>
    <property type="molecule type" value="Transcribed_RNA"/>
</dbReference>